<dbReference type="InterPro" id="IPR013112">
    <property type="entry name" value="FAD-bd_8"/>
</dbReference>
<evidence type="ECO:0000256" key="8">
    <source>
        <dbReference type="ARBA" id="ARBA00022989"/>
    </source>
</evidence>
<dbReference type="GO" id="GO:0015677">
    <property type="term" value="P:copper ion import"/>
    <property type="evidence" value="ECO:0007669"/>
    <property type="project" value="TreeGrafter"/>
</dbReference>
<keyword evidence="10" id="KW-0406">Ion transport</keyword>
<keyword evidence="5" id="KW-1003">Cell membrane</keyword>
<comment type="subcellular location">
    <subcellularLocation>
        <location evidence="1">Cell membrane</location>
        <topology evidence="1">Multi-pass membrane protein</topology>
    </subcellularLocation>
</comment>
<feature type="transmembrane region" description="Helical" evidence="15">
    <location>
        <begin position="202"/>
        <end position="220"/>
    </location>
</feature>
<dbReference type="SFLD" id="SFLDG01168">
    <property type="entry name" value="Ferric_reductase_subgroup_(FRE"/>
    <property type="match status" value="1"/>
</dbReference>
<proteinExistence type="inferred from homology"/>
<dbReference type="EC" id="1.16.1.9" evidence="3"/>
<protein>
    <recommendedName>
        <fullName evidence="3">ferric-chelate reductase (NADPH)</fullName>
        <ecNumber evidence="3">1.16.1.9</ecNumber>
    </recommendedName>
</protein>
<evidence type="ECO:0000256" key="15">
    <source>
        <dbReference type="SAM" id="Phobius"/>
    </source>
</evidence>
<dbReference type="PANTHER" id="PTHR32361:SF9">
    <property type="entry name" value="FERRIC REDUCTASE TRANSMEMBRANE COMPONENT 3-RELATED"/>
    <property type="match status" value="1"/>
</dbReference>
<keyword evidence="12" id="KW-0325">Glycoprotein</keyword>
<dbReference type="GO" id="GO:0052851">
    <property type="term" value="F:ferric-chelate reductase (NADPH) activity"/>
    <property type="evidence" value="ECO:0007669"/>
    <property type="project" value="UniProtKB-EC"/>
</dbReference>
<evidence type="ECO:0000256" key="11">
    <source>
        <dbReference type="ARBA" id="ARBA00023136"/>
    </source>
</evidence>
<dbReference type="InterPro" id="IPR039261">
    <property type="entry name" value="FNR_nucleotide-bd"/>
</dbReference>
<evidence type="ECO:0000256" key="3">
    <source>
        <dbReference type="ARBA" id="ARBA00012668"/>
    </source>
</evidence>
<dbReference type="Pfam" id="PF01794">
    <property type="entry name" value="Ferric_reduct"/>
    <property type="match status" value="1"/>
</dbReference>
<comment type="catalytic activity">
    <reaction evidence="13">
        <text>2 a Fe(II)-siderophore + NADP(+) + H(+) = 2 a Fe(III)-siderophore + NADPH</text>
        <dbReference type="Rhea" id="RHEA:28795"/>
        <dbReference type="Rhea" id="RHEA-COMP:11342"/>
        <dbReference type="Rhea" id="RHEA-COMP:11344"/>
        <dbReference type="ChEBI" id="CHEBI:15378"/>
        <dbReference type="ChEBI" id="CHEBI:29033"/>
        <dbReference type="ChEBI" id="CHEBI:29034"/>
        <dbReference type="ChEBI" id="CHEBI:57783"/>
        <dbReference type="ChEBI" id="CHEBI:58349"/>
        <dbReference type="EC" id="1.16.1.9"/>
    </reaction>
</comment>
<keyword evidence="8 15" id="KW-1133">Transmembrane helix</keyword>
<dbReference type="InterPro" id="IPR017927">
    <property type="entry name" value="FAD-bd_FR_type"/>
</dbReference>
<feature type="transmembrane region" description="Helical" evidence="15">
    <location>
        <begin position="17"/>
        <end position="37"/>
    </location>
</feature>
<dbReference type="PROSITE" id="PS51384">
    <property type="entry name" value="FAD_FR"/>
    <property type="match status" value="1"/>
</dbReference>
<feature type="domain" description="FAD-binding FR-type" evidence="16">
    <location>
        <begin position="300"/>
        <end position="423"/>
    </location>
</feature>
<dbReference type="PANTHER" id="PTHR32361">
    <property type="entry name" value="FERRIC/CUPRIC REDUCTASE TRANSMEMBRANE COMPONENT"/>
    <property type="match status" value="1"/>
</dbReference>
<name>A0A165RUB9_9APHY</name>
<dbReference type="InterPro" id="IPR051410">
    <property type="entry name" value="Ferric/Cupric_Reductase"/>
</dbReference>
<dbReference type="InterPro" id="IPR013130">
    <property type="entry name" value="Fe3_Rdtase_TM_dom"/>
</dbReference>
<feature type="transmembrane region" description="Helical" evidence="15">
    <location>
        <begin position="236"/>
        <end position="255"/>
    </location>
</feature>
<evidence type="ECO:0000313" key="17">
    <source>
        <dbReference type="EMBL" id="KZT71167.1"/>
    </source>
</evidence>
<keyword evidence="6 15" id="KW-0812">Transmembrane</keyword>
<keyword evidence="18" id="KW-1185">Reference proteome</keyword>
<dbReference type="Pfam" id="PF08030">
    <property type="entry name" value="NAD_binding_6"/>
    <property type="match status" value="1"/>
</dbReference>
<evidence type="ECO:0000256" key="14">
    <source>
        <dbReference type="SAM" id="MobiDB-lite"/>
    </source>
</evidence>
<reference evidence="17 18" key="1">
    <citation type="journal article" date="2016" name="Mol. Biol. Evol.">
        <title>Comparative Genomics of Early-Diverging Mushroom-Forming Fungi Provides Insights into the Origins of Lignocellulose Decay Capabilities.</title>
        <authorList>
            <person name="Nagy L.G."/>
            <person name="Riley R."/>
            <person name="Tritt A."/>
            <person name="Adam C."/>
            <person name="Daum C."/>
            <person name="Floudas D."/>
            <person name="Sun H."/>
            <person name="Yadav J.S."/>
            <person name="Pangilinan J."/>
            <person name="Larsson K.H."/>
            <person name="Matsuura K."/>
            <person name="Barry K."/>
            <person name="Labutti K."/>
            <person name="Kuo R."/>
            <person name="Ohm R.A."/>
            <person name="Bhattacharya S.S."/>
            <person name="Shirouzu T."/>
            <person name="Yoshinaga Y."/>
            <person name="Martin F.M."/>
            <person name="Grigoriev I.V."/>
            <person name="Hibbett D.S."/>
        </authorList>
    </citation>
    <scope>NUCLEOTIDE SEQUENCE [LARGE SCALE GENOMIC DNA]</scope>
    <source>
        <strain evidence="17 18">L-15889</strain>
    </source>
</reference>
<dbReference type="Gene3D" id="3.40.50.80">
    <property type="entry name" value="Nucleotide-binding domain of ferredoxin-NADP reductase (FNR) module"/>
    <property type="match status" value="1"/>
</dbReference>
<feature type="transmembrane region" description="Helical" evidence="15">
    <location>
        <begin position="262"/>
        <end position="281"/>
    </location>
</feature>
<feature type="region of interest" description="Disordered" evidence="14">
    <location>
        <begin position="61"/>
        <end position="106"/>
    </location>
</feature>
<evidence type="ECO:0000259" key="16">
    <source>
        <dbReference type="PROSITE" id="PS51384"/>
    </source>
</evidence>
<dbReference type="EMBL" id="KV429047">
    <property type="protein sequence ID" value="KZT71167.1"/>
    <property type="molecule type" value="Genomic_DNA"/>
</dbReference>
<evidence type="ECO:0000256" key="5">
    <source>
        <dbReference type="ARBA" id="ARBA00022475"/>
    </source>
</evidence>
<dbReference type="Proteomes" id="UP000076727">
    <property type="component" value="Unassembled WGS sequence"/>
</dbReference>
<evidence type="ECO:0000256" key="4">
    <source>
        <dbReference type="ARBA" id="ARBA00022448"/>
    </source>
</evidence>
<evidence type="ECO:0000313" key="18">
    <source>
        <dbReference type="Proteomes" id="UP000076727"/>
    </source>
</evidence>
<dbReference type="GO" id="GO:0005886">
    <property type="term" value="C:plasma membrane"/>
    <property type="evidence" value="ECO:0007669"/>
    <property type="project" value="UniProtKB-SubCell"/>
</dbReference>
<feature type="transmembrane region" description="Helical" evidence="15">
    <location>
        <begin position="172"/>
        <end position="190"/>
    </location>
</feature>
<feature type="compositionally biased region" description="Low complexity" evidence="14">
    <location>
        <begin position="96"/>
        <end position="105"/>
    </location>
</feature>
<dbReference type="OrthoDB" id="17725at2759"/>
<evidence type="ECO:0000256" key="13">
    <source>
        <dbReference type="ARBA" id="ARBA00048483"/>
    </source>
</evidence>
<keyword evidence="7" id="KW-0249">Electron transport</keyword>
<evidence type="ECO:0000256" key="9">
    <source>
        <dbReference type="ARBA" id="ARBA00023002"/>
    </source>
</evidence>
<dbReference type="CDD" id="cd06186">
    <property type="entry name" value="NOX_Duox_like_FAD_NADP"/>
    <property type="match status" value="1"/>
</dbReference>
<sequence>MSSSSRRAETSDPSAPLVLHVDILLLSALGVFTLFALPRAAIRLTRLSEWSRGLLFYSSAGPRRDRSPDADPPSDGGSRKSSVSVRAVNASLKPETTGTSCGSGTPPKHLRSWSAAFPGLSWLLGMQIRPGYSVGRLVLIYAYIGVILYAGLFHSNPFTNPARAGMVSVSQVPVVIVLGTKNNIVGTLVGQGYERLNYLHRAVGRMVILAINVHAISLLYDLVSAGRWSLVVTVPYLTWGLVALVCMDVLFLFSLNTFRQMFYHVFYVTHVIASILMMAAACMHSPEAQPYVLAAVGIYGLDRILRMVKTRVATARLRVIPELGMVHIEIPHINAGWRAGQHLRLKVLSLGMGIWGWTEPHPFTIASVSKSPRGDGLVLMCKKAGDWTTRLYSLAHKGMDGESASGKRVTVLIDGPYGGPGNTVLSSFSGAMIVAGGSGITYALSTVEELLETRAAGSSRARMVELVWSIQNHSALFPMVPLFSSYIERARSAAVTLQISVFYTRAQTEDLMQSLQILPPGLDLLPGRPHFERLLHDVVDRTTELCAESHENPSGVLVGACGPISLTEHAGKVVRNLDRQTFKKVGGVELQEENFAW</sequence>
<accession>A0A165RUB9</accession>
<dbReference type="SUPFAM" id="SSF63380">
    <property type="entry name" value="Riboflavin synthase domain-like"/>
    <property type="match status" value="1"/>
</dbReference>
<gene>
    <name evidence="17" type="ORF">DAEQUDRAFT_707501</name>
</gene>
<dbReference type="GO" id="GO:0006826">
    <property type="term" value="P:iron ion transport"/>
    <property type="evidence" value="ECO:0007669"/>
    <property type="project" value="TreeGrafter"/>
</dbReference>
<evidence type="ECO:0000256" key="12">
    <source>
        <dbReference type="ARBA" id="ARBA00023180"/>
    </source>
</evidence>
<dbReference type="Pfam" id="PF08022">
    <property type="entry name" value="FAD_binding_8"/>
    <property type="match status" value="1"/>
</dbReference>
<keyword evidence="11 15" id="KW-0472">Membrane</keyword>
<dbReference type="STRING" id="1314783.A0A165RUB9"/>
<evidence type="ECO:0000256" key="6">
    <source>
        <dbReference type="ARBA" id="ARBA00022692"/>
    </source>
</evidence>
<evidence type="ECO:0000256" key="7">
    <source>
        <dbReference type="ARBA" id="ARBA00022982"/>
    </source>
</evidence>
<feature type="transmembrane region" description="Helical" evidence="15">
    <location>
        <begin position="134"/>
        <end position="152"/>
    </location>
</feature>
<comment type="similarity">
    <text evidence="2">Belongs to the ferric reductase (FRE) family.</text>
</comment>
<organism evidence="17 18">
    <name type="scientific">Daedalea quercina L-15889</name>
    <dbReference type="NCBI Taxonomy" id="1314783"/>
    <lineage>
        <taxon>Eukaryota</taxon>
        <taxon>Fungi</taxon>
        <taxon>Dikarya</taxon>
        <taxon>Basidiomycota</taxon>
        <taxon>Agaricomycotina</taxon>
        <taxon>Agaricomycetes</taxon>
        <taxon>Polyporales</taxon>
        <taxon>Fomitopsis</taxon>
    </lineage>
</organism>
<keyword evidence="4" id="KW-0813">Transport</keyword>
<dbReference type="SUPFAM" id="SSF52343">
    <property type="entry name" value="Ferredoxin reductase-like, C-terminal NADP-linked domain"/>
    <property type="match status" value="1"/>
</dbReference>
<dbReference type="GO" id="GO:0006879">
    <property type="term" value="P:intracellular iron ion homeostasis"/>
    <property type="evidence" value="ECO:0007669"/>
    <property type="project" value="TreeGrafter"/>
</dbReference>
<dbReference type="InterPro" id="IPR017938">
    <property type="entry name" value="Riboflavin_synthase-like_b-brl"/>
</dbReference>
<evidence type="ECO:0000256" key="10">
    <source>
        <dbReference type="ARBA" id="ARBA00023065"/>
    </source>
</evidence>
<dbReference type="SFLD" id="SFLDS00052">
    <property type="entry name" value="Ferric_Reductase_Domain"/>
    <property type="match status" value="1"/>
</dbReference>
<evidence type="ECO:0000256" key="1">
    <source>
        <dbReference type="ARBA" id="ARBA00004651"/>
    </source>
</evidence>
<evidence type="ECO:0000256" key="2">
    <source>
        <dbReference type="ARBA" id="ARBA00006278"/>
    </source>
</evidence>
<dbReference type="InterPro" id="IPR013121">
    <property type="entry name" value="Fe_red_NAD-bd_6"/>
</dbReference>
<keyword evidence="9" id="KW-0560">Oxidoreductase</keyword>
<dbReference type="AlphaFoldDB" id="A0A165RUB9"/>